<comment type="caution">
    <text evidence="3">The sequence shown here is derived from an EMBL/GenBank/DDBJ whole genome shotgun (WGS) entry which is preliminary data.</text>
</comment>
<evidence type="ECO:0000313" key="4">
    <source>
        <dbReference type="Proteomes" id="UP000265520"/>
    </source>
</evidence>
<accession>A0A392MKS4</accession>
<protein>
    <submittedName>
        <fullName evidence="3">Ribonuclease H protein</fullName>
    </submittedName>
</protein>
<dbReference type="InterPro" id="IPR002156">
    <property type="entry name" value="RNaseH_domain"/>
</dbReference>
<evidence type="ECO:0000313" key="3">
    <source>
        <dbReference type="EMBL" id="MCH88087.1"/>
    </source>
</evidence>
<dbReference type="AlphaFoldDB" id="A0A392MKS4"/>
<dbReference type="InterPro" id="IPR036397">
    <property type="entry name" value="RNaseH_sf"/>
</dbReference>
<dbReference type="EMBL" id="LXQA010013465">
    <property type="protein sequence ID" value="MCH88087.1"/>
    <property type="molecule type" value="Genomic_DNA"/>
</dbReference>
<dbReference type="InterPro" id="IPR044730">
    <property type="entry name" value="RNase_H-like_dom_plant"/>
</dbReference>
<evidence type="ECO:0000259" key="2">
    <source>
        <dbReference type="PROSITE" id="PS50879"/>
    </source>
</evidence>
<keyword evidence="1" id="KW-0812">Transmembrane</keyword>
<name>A0A392MKS4_9FABA</name>
<dbReference type="PANTHER" id="PTHR47723">
    <property type="entry name" value="OS05G0353850 PROTEIN"/>
    <property type="match status" value="1"/>
</dbReference>
<sequence>MAIWDALIFNKDATFIFNCPDFSFWFKHHALTPNEDLYKPSRHLTWSPPLDSIIKVNVDGSSLSNTGRSGFGGLMRNNNGEWLLGFFGFSFITTCLAAELYLILHGLHMAYDVGHKDIIIESYSMEALNLIMSEAQPLHPYAPLISQISQLRCQDWVASFQNTLRQGNECADWLVKHGASSEDVLQVWTVCPSQLHHILLSNANGVARLRL</sequence>
<dbReference type="SUPFAM" id="SSF53098">
    <property type="entry name" value="Ribonuclease H-like"/>
    <property type="match status" value="1"/>
</dbReference>
<dbReference type="InterPro" id="IPR053151">
    <property type="entry name" value="RNase_H-like"/>
</dbReference>
<feature type="domain" description="RNase H type-1" evidence="2">
    <location>
        <begin position="50"/>
        <end position="180"/>
    </location>
</feature>
<keyword evidence="1" id="KW-0472">Membrane</keyword>
<dbReference type="GO" id="GO:0004523">
    <property type="term" value="F:RNA-DNA hybrid ribonuclease activity"/>
    <property type="evidence" value="ECO:0007669"/>
    <property type="project" value="InterPro"/>
</dbReference>
<evidence type="ECO:0000256" key="1">
    <source>
        <dbReference type="SAM" id="Phobius"/>
    </source>
</evidence>
<dbReference type="CDD" id="cd06222">
    <property type="entry name" value="RNase_H_like"/>
    <property type="match status" value="1"/>
</dbReference>
<feature type="transmembrane region" description="Helical" evidence="1">
    <location>
        <begin position="82"/>
        <end position="104"/>
    </location>
</feature>
<dbReference type="Proteomes" id="UP000265520">
    <property type="component" value="Unassembled WGS sequence"/>
</dbReference>
<dbReference type="PROSITE" id="PS50879">
    <property type="entry name" value="RNASE_H_1"/>
    <property type="match status" value="1"/>
</dbReference>
<dbReference type="InterPro" id="IPR012337">
    <property type="entry name" value="RNaseH-like_sf"/>
</dbReference>
<keyword evidence="4" id="KW-1185">Reference proteome</keyword>
<organism evidence="3 4">
    <name type="scientific">Trifolium medium</name>
    <dbReference type="NCBI Taxonomy" id="97028"/>
    <lineage>
        <taxon>Eukaryota</taxon>
        <taxon>Viridiplantae</taxon>
        <taxon>Streptophyta</taxon>
        <taxon>Embryophyta</taxon>
        <taxon>Tracheophyta</taxon>
        <taxon>Spermatophyta</taxon>
        <taxon>Magnoliopsida</taxon>
        <taxon>eudicotyledons</taxon>
        <taxon>Gunneridae</taxon>
        <taxon>Pentapetalae</taxon>
        <taxon>rosids</taxon>
        <taxon>fabids</taxon>
        <taxon>Fabales</taxon>
        <taxon>Fabaceae</taxon>
        <taxon>Papilionoideae</taxon>
        <taxon>50 kb inversion clade</taxon>
        <taxon>NPAAA clade</taxon>
        <taxon>Hologalegina</taxon>
        <taxon>IRL clade</taxon>
        <taxon>Trifolieae</taxon>
        <taxon>Trifolium</taxon>
    </lineage>
</organism>
<gene>
    <name evidence="3" type="ORF">A2U01_0008968</name>
</gene>
<reference evidence="3 4" key="1">
    <citation type="journal article" date="2018" name="Front. Plant Sci.">
        <title>Red Clover (Trifolium pratense) and Zigzag Clover (T. medium) - A Picture of Genomic Similarities and Differences.</title>
        <authorList>
            <person name="Dluhosova J."/>
            <person name="Istvanek J."/>
            <person name="Nedelnik J."/>
            <person name="Repkova J."/>
        </authorList>
    </citation>
    <scope>NUCLEOTIDE SEQUENCE [LARGE SCALE GENOMIC DNA]</scope>
    <source>
        <strain evidence="4">cv. 10/8</strain>
        <tissue evidence="3">Leaf</tissue>
    </source>
</reference>
<dbReference type="Gene3D" id="3.30.420.10">
    <property type="entry name" value="Ribonuclease H-like superfamily/Ribonuclease H"/>
    <property type="match status" value="1"/>
</dbReference>
<dbReference type="Pfam" id="PF13456">
    <property type="entry name" value="RVT_3"/>
    <property type="match status" value="1"/>
</dbReference>
<dbReference type="GO" id="GO:0003676">
    <property type="term" value="F:nucleic acid binding"/>
    <property type="evidence" value="ECO:0007669"/>
    <property type="project" value="InterPro"/>
</dbReference>
<keyword evidence="1" id="KW-1133">Transmembrane helix</keyword>
<dbReference type="PANTHER" id="PTHR47723:SF19">
    <property type="entry name" value="POLYNUCLEOTIDYL TRANSFERASE, RIBONUCLEASE H-LIKE SUPERFAMILY PROTEIN"/>
    <property type="match status" value="1"/>
</dbReference>
<proteinExistence type="predicted"/>